<dbReference type="Pfam" id="PF01022">
    <property type="entry name" value="HTH_5"/>
    <property type="match status" value="1"/>
</dbReference>
<dbReference type="SMART" id="SM00418">
    <property type="entry name" value="HTH_ARSR"/>
    <property type="match status" value="1"/>
</dbReference>
<dbReference type="Pfam" id="PF13489">
    <property type="entry name" value="Methyltransf_23"/>
    <property type="match status" value="1"/>
</dbReference>
<dbReference type="InterPro" id="IPR001845">
    <property type="entry name" value="HTH_ArsR_DNA-bd_dom"/>
</dbReference>
<dbReference type="RefSeq" id="WP_279244038.1">
    <property type="nucleotide sequence ID" value="NZ_SHNN01000001.1"/>
</dbReference>
<feature type="domain" description="HTH arsR-type" evidence="1">
    <location>
        <begin position="15"/>
        <end position="113"/>
    </location>
</feature>
<dbReference type="InterPro" id="IPR036388">
    <property type="entry name" value="WH-like_DNA-bd_sf"/>
</dbReference>
<reference evidence="2" key="1">
    <citation type="submission" date="2019-02" db="EMBL/GenBank/DDBJ databases">
        <authorList>
            <person name="Li S.-H."/>
        </authorList>
    </citation>
    <scope>NUCLEOTIDE SEQUENCE</scope>
    <source>
        <strain evidence="2">IMCC14734</strain>
    </source>
</reference>
<dbReference type="CDD" id="cd00090">
    <property type="entry name" value="HTH_ARSR"/>
    <property type="match status" value="1"/>
</dbReference>
<comment type="caution">
    <text evidence="2">The sequence shown here is derived from an EMBL/GenBank/DDBJ whole genome shotgun (WGS) entry which is preliminary data.</text>
</comment>
<dbReference type="Gene3D" id="1.10.10.10">
    <property type="entry name" value="Winged helix-like DNA-binding domain superfamily/Winged helix DNA-binding domain"/>
    <property type="match status" value="1"/>
</dbReference>
<proteinExistence type="predicted"/>
<name>A0ABT3TF72_9GAMM</name>
<dbReference type="InterPro" id="IPR011991">
    <property type="entry name" value="ArsR-like_HTH"/>
</dbReference>
<gene>
    <name evidence="2" type="ORF">EYC98_04160</name>
</gene>
<evidence type="ECO:0000313" key="2">
    <source>
        <dbReference type="EMBL" id="MCX2980057.1"/>
    </source>
</evidence>
<dbReference type="PROSITE" id="PS50987">
    <property type="entry name" value="HTH_ARSR_2"/>
    <property type="match status" value="1"/>
</dbReference>
<dbReference type="CDD" id="cd02440">
    <property type="entry name" value="AdoMet_MTases"/>
    <property type="match status" value="1"/>
</dbReference>
<evidence type="ECO:0000313" key="3">
    <source>
        <dbReference type="Proteomes" id="UP001143362"/>
    </source>
</evidence>
<sequence>MLAIEPTSADPSATIEASAASDLAHLCKAAGDPLRLQILRVLRQDSFAVLELCSVFQMRQPALSHHLKVLANAGAVVRQREGNTIFYRRAPLARLPELNDLQHQLLECINQLPLPEELEQRLQELQIQRQQLSQVFFQQNAEKFRAQQDLIASYGQYAETVAQLISDAPLRNHQLALEVGPGDGAFLAHLAPQFERVIALDSAPEMLEQARVTAAAGGLSNIEFIDGDTSDAAHRGIQADCIVVNMVLHHTPSPAAIFRDLAACLAPKGVLLITDLCSHDQAWARESCGDVWLGFEPTDLGAWAEQAGLREIASEYLAQRNGFQTQVRLFGHS</sequence>
<dbReference type="Gene3D" id="3.40.50.150">
    <property type="entry name" value="Vaccinia Virus protein VP39"/>
    <property type="match status" value="1"/>
</dbReference>
<dbReference type="PRINTS" id="PR00778">
    <property type="entry name" value="HTHARSR"/>
</dbReference>
<dbReference type="InterPro" id="IPR029063">
    <property type="entry name" value="SAM-dependent_MTases_sf"/>
</dbReference>
<dbReference type="PANTHER" id="PTHR43861">
    <property type="entry name" value="TRANS-ACONITATE 2-METHYLTRANSFERASE-RELATED"/>
    <property type="match status" value="1"/>
</dbReference>
<organism evidence="2 3">
    <name type="scientific">Candidatus Litorirhabdus singularis</name>
    <dbReference type="NCBI Taxonomy" id="2518993"/>
    <lineage>
        <taxon>Bacteria</taxon>
        <taxon>Pseudomonadati</taxon>
        <taxon>Pseudomonadota</taxon>
        <taxon>Gammaproteobacteria</taxon>
        <taxon>Cellvibrionales</taxon>
        <taxon>Halieaceae</taxon>
        <taxon>Candidatus Litorirhabdus</taxon>
    </lineage>
</organism>
<dbReference type="SUPFAM" id="SSF46785">
    <property type="entry name" value="Winged helix' DNA-binding domain"/>
    <property type="match status" value="1"/>
</dbReference>
<dbReference type="Proteomes" id="UP001143362">
    <property type="component" value="Unassembled WGS sequence"/>
</dbReference>
<dbReference type="SUPFAM" id="SSF53335">
    <property type="entry name" value="S-adenosyl-L-methionine-dependent methyltransferases"/>
    <property type="match status" value="1"/>
</dbReference>
<dbReference type="NCBIfam" id="NF033788">
    <property type="entry name" value="HTH_metalloreg"/>
    <property type="match status" value="1"/>
</dbReference>
<evidence type="ECO:0000259" key="1">
    <source>
        <dbReference type="PROSITE" id="PS50987"/>
    </source>
</evidence>
<keyword evidence="3" id="KW-1185">Reference proteome</keyword>
<dbReference type="EMBL" id="SHNN01000001">
    <property type="protein sequence ID" value="MCX2980057.1"/>
    <property type="molecule type" value="Genomic_DNA"/>
</dbReference>
<accession>A0ABT3TF72</accession>
<protein>
    <submittedName>
        <fullName evidence="2">Metalloregulator ArsR/SmtB family transcription factor</fullName>
    </submittedName>
</protein>
<dbReference type="InterPro" id="IPR036390">
    <property type="entry name" value="WH_DNA-bd_sf"/>
</dbReference>